<dbReference type="RefSeq" id="WP_381501302.1">
    <property type="nucleotide sequence ID" value="NZ_JBHUOM010000006.1"/>
</dbReference>
<proteinExistence type="predicted"/>
<sequence length="66" mass="7001">MFIRNGYPYGNDLPELLAQLMAGKGIKFGYASVTVGAATLQLRQDGKSLALLINLSSVTTIGIDDV</sequence>
<accession>A0ABW6AJQ3</accession>
<name>A0ABW6AJQ3_9BACT</name>
<evidence type="ECO:0000313" key="1">
    <source>
        <dbReference type="EMBL" id="MFD2934737.1"/>
    </source>
</evidence>
<gene>
    <name evidence="1" type="ORF">ACFS25_13155</name>
</gene>
<evidence type="ECO:0000313" key="2">
    <source>
        <dbReference type="Proteomes" id="UP001597512"/>
    </source>
</evidence>
<dbReference type="Proteomes" id="UP001597512">
    <property type="component" value="Unassembled WGS sequence"/>
</dbReference>
<comment type="caution">
    <text evidence="1">The sequence shown here is derived from an EMBL/GenBank/DDBJ whole genome shotgun (WGS) entry which is preliminary data.</text>
</comment>
<dbReference type="EMBL" id="JBHUOM010000006">
    <property type="protein sequence ID" value="MFD2934737.1"/>
    <property type="molecule type" value="Genomic_DNA"/>
</dbReference>
<organism evidence="1 2">
    <name type="scientific">Spirosoma flavum</name>
    <dbReference type="NCBI Taxonomy" id="2048557"/>
    <lineage>
        <taxon>Bacteria</taxon>
        <taxon>Pseudomonadati</taxon>
        <taxon>Bacteroidota</taxon>
        <taxon>Cytophagia</taxon>
        <taxon>Cytophagales</taxon>
        <taxon>Cytophagaceae</taxon>
        <taxon>Spirosoma</taxon>
    </lineage>
</organism>
<protein>
    <submittedName>
        <fullName evidence="1">Uncharacterized protein</fullName>
    </submittedName>
</protein>
<reference evidence="2" key="1">
    <citation type="journal article" date="2019" name="Int. J. Syst. Evol. Microbiol.">
        <title>The Global Catalogue of Microorganisms (GCM) 10K type strain sequencing project: providing services to taxonomists for standard genome sequencing and annotation.</title>
        <authorList>
            <consortium name="The Broad Institute Genomics Platform"/>
            <consortium name="The Broad Institute Genome Sequencing Center for Infectious Disease"/>
            <person name="Wu L."/>
            <person name="Ma J."/>
        </authorList>
    </citation>
    <scope>NUCLEOTIDE SEQUENCE [LARGE SCALE GENOMIC DNA]</scope>
    <source>
        <strain evidence="2">KCTC 52490</strain>
    </source>
</reference>
<keyword evidence="2" id="KW-1185">Reference proteome</keyword>